<dbReference type="InterPro" id="IPR036940">
    <property type="entry name" value="PI3/4_kinase_cat_sf"/>
</dbReference>
<dbReference type="PROSITE" id="PS00916">
    <property type="entry name" value="PI3_4_KINASE_2"/>
    <property type="match status" value="1"/>
</dbReference>
<protein>
    <submittedName>
        <fullName evidence="9">Phosphoinositide 3-kinase</fullName>
    </submittedName>
</protein>
<feature type="compositionally biased region" description="Polar residues" evidence="6">
    <location>
        <begin position="147"/>
        <end position="162"/>
    </location>
</feature>
<feature type="compositionally biased region" description="Basic and acidic residues" evidence="6">
    <location>
        <begin position="70"/>
        <end position="79"/>
    </location>
</feature>
<feature type="compositionally biased region" description="Polar residues" evidence="6">
    <location>
        <begin position="290"/>
        <end position="301"/>
    </location>
</feature>
<dbReference type="GO" id="GO:0008270">
    <property type="term" value="F:zinc ion binding"/>
    <property type="evidence" value="ECO:0007669"/>
    <property type="project" value="UniProtKB-KW"/>
</dbReference>
<reference evidence="9 10" key="1">
    <citation type="submission" date="2018-10" db="EMBL/GenBank/DDBJ databases">
        <authorList>
            <consortium name="IHU Genomes"/>
        </authorList>
    </citation>
    <scope>NUCLEOTIDE SEQUENCE [LARGE SCALE GENOMIC DNA]</scope>
    <source>
        <strain evidence="9 10">A1</strain>
    </source>
</reference>
<keyword evidence="3" id="KW-0863">Zinc-finger</keyword>
<dbReference type="SMART" id="SM00146">
    <property type="entry name" value="PI3Kc"/>
    <property type="match status" value="1"/>
</dbReference>
<keyword evidence="10" id="KW-1185">Reference proteome</keyword>
<feature type="region of interest" description="Disordered" evidence="6">
    <location>
        <begin position="1"/>
        <end position="254"/>
    </location>
</feature>
<dbReference type="SUPFAM" id="SSF56112">
    <property type="entry name" value="Protein kinase-like (PK-like)"/>
    <property type="match status" value="1"/>
</dbReference>
<dbReference type="SMART" id="SM00064">
    <property type="entry name" value="FYVE"/>
    <property type="match status" value="1"/>
</dbReference>
<proteinExistence type="predicted"/>
<evidence type="ECO:0000259" key="8">
    <source>
        <dbReference type="PROSITE" id="PS50290"/>
    </source>
</evidence>
<feature type="region of interest" description="Disordered" evidence="6">
    <location>
        <begin position="288"/>
        <end position="324"/>
    </location>
</feature>
<evidence type="ECO:0000256" key="2">
    <source>
        <dbReference type="ARBA" id="ARBA00022723"/>
    </source>
</evidence>
<dbReference type="SUPFAM" id="SSF57903">
    <property type="entry name" value="FYVE/PHD zinc finger"/>
    <property type="match status" value="1"/>
</dbReference>
<dbReference type="PANTHER" id="PTHR10048">
    <property type="entry name" value="PHOSPHATIDYLINOSITOL KINASE"/>
    <property type="match status" value="1"/>
</dbReference>
<dbReference type="PANTHER" id="PTHR10048:SF7">
    <property type="entry name" value="PHOSPHATIDYLINOSITOL 3-KINASE CATALYTIC SUBUNIT TYPE 3"/>
    <property type="match status" value="1"/>
</dbReference>
<dbReference type="SUPFAM" id="SSF48371">
    <property type="entry name" value="ARM repeat"/>
    <property type="match status" value="1"/>
</dbReference>
<accession>A0A5K0U9J2</accession>
<feature type="domain" description="PI3K/PI4K catalytic" evidence="8">
    <location>
        <begin position="1010"/>
        <end position="1272"/>
    </location>
</feature>
<name>A0A5K0U9J2_9VIRU</name>
<feature type="compositionally biased region" description="Polar residues" evidence="6">
    <location>
        <begin position="228"/>
        <end position="244"/>
    </location>
</feature>
<dbReference type="InterPro" id="IPR018936">
    <property type="entry name" value="PI3/4_kinase_CS"/>
</dbReference>
<feature type="compositionally biased region" description="Basic and acidic residues" evidence="6">
    <location>
        <begin position="163"/>
        <end position="188"/>
    </location>
</feature>
<organism evidence="9 10">
    <name type="scientific">Yasminevirus sp. GU-2018</name>
    <dbReference type="NCBI Taxonomy" id="2420051"/>
    <lineage>
        <taxon>Viruses</taxon>
        <taxon>Varidnaviria</taxon>
        <taxon>Bamfordvirae</taxon>
        <taxon>Nucleocytoviricota</taxon>
        <taxon>Megaviricetes</taxon>
        <taxon>Imitervirales</taxon>
        <taxon>Mimiviridae</taxon>
        <taxon>Klosneuvirinae</taxon>
        <taxon>Yasminevirus</taxon>
        <taxon>Yasminevirus saudimassiliense</taxon>
    </lineage>
</organism>
<dbReference type="InterPro" id="IPR017455">
    <property type="entry name" value="Znf_FYVE-rel"/>
</dbReference>
<dbReference type="InterPro" id="IPR016024">
    <property type="entry name" value="ARM-type_fold"/>
</dbReference>
<dbReference type="EMBL" id="UPSH01000001">
    <property type="protein sequence ID" value="VBB18749.1"/>
    <property type="molecule type" value="Genomic_DNA"/>
</dbReference>
<evidence type="ECO:0000313" key="10">
    <source>
        <dbReference type="Proteomes" id="UP000594342"/>
    </source>
</evidence>
<dbReference type="PROSITE" id="PS50178">
    <property type="entry name" value="ZF_FYVE"/>
    <property type="match status" value="1"/>
</dbReference>
<dbReference type="InterPro" id="IPR011009">
    <property type="entry name" value="Kinase-like_dom_sf"/>
</dbReference>
<dbReference type="InterPro" id="IPR015433">
    <property type="entry name" value="PI3/4_kinase"/>
</dbReference>
<dbReference type="Pfam" id="PF00454">
    <property type="entry name" value="PI3_PI4_kinase"/>
    <property type="match status" value="1"/>
</dbReference>
<dbReference type="InterPro" id="IPR000306">
    <property type="entry name" value="Znf_FYVE"/>
</dbReference>
<dbReference type="InterPro" id="IPR013083">
    <property type="entry name" value="Znf_RING/FYVE/PHD"/>
</dbReference>
<evidence type="ECO:0000256" key="3">
    <source>
        <dbReference type="ARBA" id="ARBA00022771"/>
    </source>
</evidence>
<dbReference type="GO" id="GO:0016303">
    <property type="term" value="F:1-phosphatidylinositol-3-kinase activity"/>
    <property type="evidence" value="ECO:0007669"/>
    <property type="project" value="TreeGrafter"/>
</dbReference>
<evidence type="ECO:0000313" key="9">
    <source>
        <dbReference type="EMBL" id="VBB18749.1"/>
    </source>
</evidence>
<feature type="domain" description="FYVE-type" evidence="7">
    <location>
        <begin position="663"/>
        <end position="742"/>
    </location>
</feature>
<dbReference type="Gene3D" id="3.30.1010.10">
    <property type="entry name" value="Phosphatidylinositol 3-kinase Catalytic Subunit, Chain A, domain 4"/>
    <property type="match status" value="1"/>
</dbReference>
<dbReference type="GO" id="GO:0006897">
    <property type="term" value="P:endocytosis"/>
    <property type="evidence" value="ECO:0007669"/>
    <property type="project" value="TreeGrafter"/>
</dbReference>
<evidence type="ECO:0000256" key="4">
    <source>
        <dbReference type="ARBA" id="ARBA00022777"/>
    </source>
</evidence>
<dbReference type="Gene3D" id="1.10.1070.11">
    <property type="entry name" value="Phosphatidylinositol 3-/4-kinase, catalytic domain"/>
    <property type="match status" value="1"/>
</dbReference>
<feature type="compositionally biased region" description="Basic and acidic residues" evidence="6">
    <location>
        <begin position="304"/>
        <end position="319"/>
    </location>
</feature>
<gene>
    <name evidence="9" type="ORF">YASMINEVIRUS_1281</name>
</gene>
<feature type="compositionally biased region" description="Low complexity" evidence="6">
    <location>
        <begin position="24"/>
        <end position="65"/>
    </location>
</feature>
<keyword evidence="5" id="KW-0862">Zinc</keyword>
<feature type="region of interest" description="Disordered" evidence="6">
    <location>
        <begin position="359"/>
        <end position="384"/>
    </location>
</feature>
<dbReference type="GO" id="GO:0034271">
    <property type="term" value="C:phosphatidylinositol 3-kinase complex, class III, type I"/>
    <property type="evidence" value="ECO:0007669"/>
    <property type="project" value="TreeGrafter"/>
</dbReference>
<dbReference type="Proteomes" id="UP000594342">
    <property type="component" value="Unassembled WGS sequence"/>
</dbReference>
<dbReference type="InterPro" id="IPR000403">
    <property type="entry name" value="PI3/4_kinase_cat_dom"/>
</dbReference>
<dbReference type="Gene3D" id="3.30.40.10">
    <property type="entry name" value="Zinc/RING finger domain, C3HC4 (zinc finger)"/>
    <property type="match status" value="1"/>
</dbReference>
<comment type="caution">
    <text evidence="9">The sequence shown here is derived from an EMBL/GenBank/DDBJ whole genome shotgun (WGS) entry which is preliminary data.</text>
</comment>
<dbReference type="GO" id="GO:0048015">
    <property type="term" value="P:phosphatidylinositol-mediated signaling"/>
    <property type="evidence" value="ECO:0007669"/>
    <property type="project" value="TreeGrafter"/>
</dbReference>
<dbReference type="PROSITE" id="PS50290">
    <property type="entry name" value="PI3_4_KINASE_3"/>
    <property type="match status" value="1"/>
</dbReference>
<evidence type="ECO:0000256" key="6">
    <source>
        <dbReference type="SAM" id="MobiDB-lite"/>
    </source>
</evidence>
<evidence type="ECO:0000256" key="1">
    <source>
        <dbReference type="ARBA" id="ARBA00022679"/>
    </source>
</evidence>
<sequence length="1304" mass="145487">MSEFDPPIEGSSQRGSPIDKDKVSPLISSSIPDSLSNSGSTSDTASDLTSDLISDPVSGQNSNSVSRRRSIVDPSRDKSVSPANSRVGDTDVDSAIDTKNMSYSMHIDAEQMRLMTTIRQRSLSKLPTQSESTQSDTPNGVKMDGAQSGTQQSSVGATQSGASDKETRSRSSSFKKELVRTIDRDVKKPRSMSFKYSSDEHSSSPDTKSSGLKSKLTDGPHAQGGSIEVSTRTPVASANKNGSATDIPDIDDINEMEDGHSIESRGSSIDACIEGLDIVSVEHSVERGTGYSQENSPTRSVGHNVEHSAENSDDDKQSTEDTSSFDVDEMANACTINEQIAYVTTDTTQSLKTIFTGVSKHSGSSVGQGAGPKMKDRSHHRGSIGKDEKNVYIDAFDQDLSDDVTDELLSTSDSLIIKAKQRAERDNEQHVRDDYAKGRDEQKISTLGVKPIARIAPVAPVQGSATSLTSSIGVGLITGLFSGSNISSQPVGNSDRLSDRSSSTGEIAIEELSVDAISDDPTTLDIHELASHGSNHSHQTAINPRTDYGSPDTRPLMPGEFSPPTALIPGIGSSSVVHRTDRSDRTASNGEHLSALHSVAPKRSSGLIEKIDSVGRTGYGGRGGTTHSVVDLSESCIGVDRNASEKLKKLNIETRRVSKWVEDGSVAKCFNCNTEFTMVLRRHHCRLCGRVFCYYCSNYFTKLPLDILNKIPDKPQSFTDMIWGDDLNGNVRVCKTCFSHASKLIRIRKLIKVFEMCQFNIRDLVFLSRFSPDWEDASKFLLSKFREIQYKLSIEELTPAEKQLLWINRNFLTGHSRWMVQLVKATDLADEKAVFILEQLMYKQKKNRCWDIMCTRFCSEVVGITDMLDLIRYNNNSPVISNFIIKCLNDMKLDVLINYLPFMVFNIGNNEFILDILLGKSISKTSDENFKFVAHLYWCVKVYCTNPDARKSYIVQILTTIRNKTSQEFRHRFKEMISMERLDIKWLHLLNEKKRIVLPLCTDKTFVGVDDKNVKIMSSYSQPAIINFIDAEGVEKPIMFKNDDVRKDYIVLSIINIIHDILKREETDLDIDMVRYEVIPTSKQTGYIEIVENASTVFNIVEDSGLTIQNYILNHNKDQVISRFREKFIKSTALYCVVSYLLGIGDRHLDNIMISKDGLLFHIDFGFILGQDPKYSNNRLIRVTPEIINVIGGYGTEDYDYFKKTCVKIYNRLRLHVNLFSNLLSIIPSIDPSITMDVLKRELTERFEIGENCLEAATHMDTKVDSKNNFEYMVIDLLHRSAKSRFVKGIAYVSESIFSAFKGK</sequence>
<dbReference type="GO" id="GO:0034272">
    <property type="term" value="C:phosphatidylinositol 3-kinase complex, class III, type II"/>
    <property type="evidence" value="ECO:0007669"/>
    <property type="project" value="TreeGrafter"/>
</dbReference>
<evidence type="ECO:0000256" key="5">
    <source>
        <dbReference type="ARBA" id="ARBA00022833"/>
    </source>
</evidence>
<evidence type="ECO:0000259" key="7">
    <source>
        <dbReference type="PROSITE" id="PS50178"/>
    </source>
</evidence>
<keyword evidence="4 9" id="KW-0418">Kinase</keyword>
<keyword evidence="2" id="KW-0479">Metal-binding</keyword>
<keyword evidence="1" id="KW-0808">Transferase</keyword>
<feature type="compositionally biased region" description="Polar residues" evidence="6">
    <location>
        <begin position="117"/>
        <end position="138"/>
    </location>
</feature>
<dbReference type="Pfam" id="PF01363">
    <property type="entry name" value="FYVE"/>
    <property type="match status" value="1"/>
</dbReference>
<dbReference type="InterPro" id="IPR011011">
    <property type="entry name" value="Znf_FYVE_PHD"/>
</dbReference>